<keyword evidence="4 10" id="KW-0479">Metal-binding</keyword>
<keyword evidence="8 10" id="KW-0804">Transcription</keyword>
<name>A0A059F6B4_9MICR</name>
<comment type="function">
    <text evidence="1 10">Transcription elongation factor implicated in the maintenance of proper chromatin structure in actively transcribed regions.</text>
</comment>
<evidence type="ECO:0000256" key="8">
    <source>
        <dbReference type="ARBA" id="ARBA00023163"/>
    </source>
</evidence>
<dbReference type="Pfam" id="PF05129">
    <property type="entry name" value="Zn_ribbon_Elf1"/>
    <property type="match status" value="1"/>
</dbReference>
<dbReference type="Proteomes" id="UP000030655">
    <property type="component" value="Unassembled WGS sequence"/>
</dbReference>
<evidence type="ECO:0000256" key="9">
    <source>
        <dbReference type="ARBA" id="ARBA00023242"/>
    </source>
</evidence>
<dbReference type="VEuPathDB" id="MicrosporidiaDB:H312_00174"/>
<evidence type="ECO:0000256" key="7">
    <source>
        <dbReference type="ARBA" id="ARBA00023015"/>
    </source>
</evidence>
<comment type="subcellular location">
    <subcellularLocation>
        <location evidence="2 10">Nucleus</location>
    </subcellularLocation>
</comment>
<dbReference type="Gene3D" id="2.20.25.190">
    <property type="match status" value="1"/>
</dbReference>
<evidence type="ECO:0000256" key="2">
    <source>
        <dbReference type="ARBA" id="ARBA00004123"/>
    </source>
</evidence>
<feature type="compositionally biased region" description="Basic residues" evidence="11">
    <location>
        <begin position="1"/>
        <end position="16"/>
    </location>
</feature>
<keyword evidence="9 10" id="KW-0539">Nucleus</keyword>
<dbReference type="InterPro" id="IPR038567">
    <property type="entry name" value="T_Elf1_sf"/>
</dbReference>
<keyword evidence="13" id="KW-1185">Reference proteome</keyword>
<dbReference type="GO" id="GO:0000993">
    <property type="term" value="F:RNA polymerase II complex binding"/>
    <property type="evidence" value="ECO:0007669"/>
    <property type="project" value="TreeGrafter"/>
</dbReference>
<evidence type="ECO:0000256" key="5">
    <source>
        <dbReference type="ARBA" id="ARBA00022771"/>
    </source>
</evidence>
<keyword evidence="7 10" id="KW-0805">Transcription regulation</keyword>
<evidence type="ECO:0000256" key="10">
    <source>
        <dbReference type="RuleBase" id="RU364033"/>
    </source>
</evidence>
<dbReference type="GO" id="GO:0008023">
    <property type="term" value="C:transcription elongation factor complex"/>
    <property type="evidence" value="ECO:0007669"/>
    <property type="project" value="TreeGrafter"/>
</dbReference>
<reference evidence="13" key="1">
    <citation type="submission" date="2013-02" db="EMBL/GenBank/DDBJ databases">
        <authorList>
            <consortium name="The Broad Institute Genome Sequencing Platform"/>
            <person name="Cuomo C."/>
            <person name="Becnel J."/>
            <person name="Sanscrainte N."/>
            <person name="Walker B."/>
            <person name="Young S.K."/>
            <person name="Zeng Q."/>
            <person name="Gargeya S."/>
            <person name="Fitzgerald M."/>
            <person name="Haas B."/>
            <person name="Abouelleil A."/>
            <person name="Alvarado L."/>
            <person name="Arachchi H.M."/>
            <person name="Berlin A.M."/>
            <person name="Chapman S.B."/>
            <person name="Dewar J."/>
            <person name="Goldberg J."/>
            <person name="Griggs A."/>
            <person name="Gujja S."/>
            <person name="Hansen M."/>
            <person name="Howarth C."/>
            <person name="Imamovic A."/>
            <person name="Larimer J."/>
            <person name="McCowan C."/>
            <person name="Murphy C."/>
            <person name="Neiman D."/>
            <person name="Pearson M."/>
            <person name="Priest M."/>
            <person name="Roberts A."/>
            <person name="Saif S."/>
            <person name="Shea T."/>
            <person name="Sisk P."/>
            <person name="Sykes S."/>
            <person name="Wortman J."/>
            <person name="Nusbaum C."/>
            <person name="Birren B."/>
        </authorList>
    </citation>
    <scope>NUCLEOTIDE SEQUENCE [LARGE SCALE GENOMIC DNA]</scope>
    <source>
        <strain evidence="13">PRA339</strain>
    </source>
</reference>
<keyword evidence="6 10" id="KW-0862">Zinc</keyword>
<dbReference type="EMBL" id="KK365130">
    <property type="protein sequence ID" value="KCZ82516.1"/>
    <property type="molecule type" value="Genomic_DNA"/>
</dbReference>
<dbReference type="PANTHER" id="PTHR20934:SF0">
    <property type="entry name" value="TRANSCRIPTION ELONGATION FACTOR 1 HOMOLOG"/>
    <property type="match status" value="1"/>
</dbReference>
<evidence type="ECO:0000256" key="4">
    <source>
        <dbReference type="ARBA" id="ARBA00022723"/>
    </source>
</evidence>
<evidence type="ECO:0000256" key="6">
    <source>
        <dbReference type="ARBA" id="ARBA00022833"/>
    </source>
</evidence>
<evidence type="ECO:0000313" key="13">
    <source>
        <dbReference type="Proteomes" id="UP000030655"/>
    </source>
</evidence>
<dbReference type="FunFam" id="2.20.25.190:FF:000001">
    <property type="entry name" value="Transcription elongation factor 1 homolog"/>
    <property type="match status" value="1"/>
</dbReference>
<evidence type="ECO:0000256" key="3">
    <source>
        <dbReference type="ARBA" id="ARBA00009730"/>
    </source>
</evidence>
<protein>
    <recommendedName>
        <fullName evidence="10">Transcription elongation factor 1 homolog</fullName>
    </recommendedName>
</protein>
<dbReference type="PANTHER" id="PTHR20934">
    <property type="entry name" value="TRANSCRIPTION ELONGATION FACTOR 1 HOMOLOG"/>
    <property type="match status" value="1"/>
</dbReference>
<reference evidence="12 13" key="2">
    <citation type="submission" date="2014-03" db="EMBL/GenBank/DDBJ databases">
        <title>The Genome Sequence of Anncaliia algerae insect isolate PRA339.</title>
        <authorList>
            <consortium name="The Broad Institute Genome Sequencing Platform"/>
            <consortium name="The Broad Institute Genome Sequencing Center for Infectious Disease"/>
            <person name="Cuomo C."/>
            <person name="Becnel J."/>
            <person name="Sanscrainte N."/>
            <person name="Walker B."/>
            <person name="Young S.K."/>
            <person name="Zeng Q."/>
            <person name="Gargeya S."/>
            <person name="Fitzgerald M."/>
            <person name="Haas B."/>
            <person name="Abouelleil A."/>
            <person name="Alvarado L."/>
            <person name="Arachchi H.M."/>
            <person name="Berlin A.M."/>
            <person name="Chapman S.B."/>
            <person name="Dewar J."/>
            <person name="Goldberg J."/>
            <person name="Griggs A."/>
            <person name="Gujja S."/>
            <person name="Hansen M."/>
            <person name="Howarth C."/>
            <person name="Imamovic A."/>
            <person name="Larimer J."/>
            <person name="McCowan C."/>
            <person name="Murphy C."/>
            <person name="Neiman D."/>
            <person name="Pearson M."/>
            <person name="Priest M."/>
            <person name="Roberts A."/>
            <person name="Saif S."/>
            <person name="Shea T."/>
            <person name="Sisk P."/>
            <person name="Sykes S."/>
            <person name="Wortman J."/>
            <person name="Nusbaum C."/>
            <person name="Birren B."/>
        </authorList>
    </citation>
    <scope>NUCLEOTIDE SEQUENCE [LARGE SCALE GENOMIC DNA]</scope>
    <source>
        <strain evidence="12 13">PRA339</strain>
    </source>
</reference>
<organism evidence="12 13">
    <name type="scientific">Anncaliia algerae PRA339</name>
    <dbReference type="NCBI Taxonomy" id="1288291"/>
    <lineage>
        <taxon>Eukaryota</taxon>
        <taxon>Fungi</taxon>
        <taxon>Fungi incertae sedis</taxon>
        <taxon>Microsporidia</taxon>
        <taxon>Tubulinosematoidea</taxon>
        <taxon>Tubulinosematidae</taxon>
        <taxon>Anncaliia</taxon>
    </lineage>
</organism>
<feature type="region of interest" description="Disordered" evidence="11">
    <location>
        <begin position="1"/>
        <end position="23"/>
    </location>
</feature>
<dbReference type="HOGENOM" id="CLU_105983_2_1_1"/>
<dbReference type="GO" id="GO:0006368">
    <property type="term" value="P:transcription elongation by RNA polymerase II"/>
    <property type="evidence" value="ECO:0007669"/>
    <property type="project" value="TreeGrafter"/>
</dbReference>
<keyword evidence="5 10" id="KW-0863">Zinc-finger</keyword>
<dbReference type="OrthoDB" id="445983at2759"/>
<dbReference type="InterPro" id="IPR007808">
    <property type="entry name" value="Elf1"/>
</dbReference>
<dbReference type="SUPFAM" id="SSF57783">
    <property type="entry name" value="Zinc beta-ribbon"/>
    <property type="match status" value="1"/>
</dbReference>
<comment type="similarity">
    <text evidence="3 10">Belongs to the ELOF1 family.</text>
</comment>
<gene>
    <name evidence="12" type="ORF">H312_00174</name>
</gene>
<proteinExistence type="inferred from homology"/>
<evidence type="ECO:0000313" key="12">
    <source>
        <dbReference type="EMBL" id="KCZ82516.1"/>
    </source>
</evidence>
<evidence type="ECO:0000256" key="11">
    <source>
        <dbReference type="SAM" id="MobiDB-lite"/>
    </source>
</evidence>
<sequence length="82" mass="9337">MGRKKTLRSKMKRKSAKSGLESRFNCPECSNENVVQCKVDKKINRGTAYCTVCNASFTCKINNLSQPIDVYSNWIDNLNENN</sequence>
<dbReference type="GO" id="GO:0008270">
    <property type="term" value="F:zinc ion binding"/>
    <property type="evidence" value="ECO:0007669"/>
    <property type="project" value="UniProtKB-KW"/>
</dbReference>
<accession>A0A059F6B4</accession>
<dbReference type="AlphaFoldDB" id="A0A059F6B4"/>
<evidence type="ECO:0000256" key="1">
    <source>
        <dbReference type="ARBA" id="ARBA00003357"/>
    </source>
</evidence>
<dbReference type="STRING" id="1288291.A0A059F6B4"/>